<sequence length="66" mass="7313">MQNLGLEPGGGGVVQILVVVENIQMRTLKAEEGKVPCEWHLHGLVDPKRPVPLTPGRTHNRIRSPR</sequence>
<accession>A0A816THF9</accession>
<reference evidence="2" key="1">
    <citation type="submission" date="2021-01" db="EMBL/GenBank/DDBJ databases">
        <authorList>
            <consortium name="Genoscope - CEA"/>
            <person name="William W."/>
        </authorList>
    </citation>
    <scope>NUCLEOTIDE SEQUENCE</scope>
</reference>
<gene>
    <name evidence="2" type="ORF">DARMORV10_A05P22000.1</name>
</gene>
<name>A0A816THF9_BRANA</name>
<dbReference type="Proteomes" id="UP001295469">
    <property type="component" value="Chromosome A05"/>
</dbReference>
<evidence type="ECO:0000256" key="1">
    <source>
        <dbReference type="SAM" id="MobiDB-lite"/>
    </source>
</evidence>
<organism evidence="2">
    <name type="scientific">Brassica napus</name>
    <name type="common">Rape</name>
    <dbReference type="NCBI Taxonomy" id="3708"/>
    <lineage>
        <taxon>Eukaryota</taxon>
        <taxon>Viridiplantae</taxon>
        <taxon>Streptophyta</taxon>
        <taxon>Embryophyta</taxon>
        <taxon>Tracheophyta</taxon>
        <taxon>Spermatophyta</taxon>
        <taxon>Magnoliopsida</taxon>
        <taxon>eudicotyledons</taxon>
        <taxon>Gunneridae</taxon>
        <taxon>Pentapetalae</taxon>
        <taxon>rosids</taxon>
        <taxon>malvids</taxon>
        <taxon>Brassicales</taxon>
        <taxon>Brassicaceae</taxon>
        <taxon>Brassiceae</taxon>
        <taxon>Brassica</taxon>
    </lineage>
</organism>
<evidence type="ECO:0000313" key="2">
    <source>
        <dbReference type="EMBL" id="CAF2098247.1"/>
    </source>
</evidence>
<dbReference type="EMBL" id="HG994359">
    <property type="protein sequence ID" value="CAF2098247.1"/>
    <property type="molecule type" value="Genomic_DNA"/>
</dbReference>
<dbReference type="AlphaFoldDB" id="A0A816THF9"/>
<proteinExistence type="predicted"/>
<feature type="region of interest" description="Disordered" evidence="1">
    <location>
        <begin position="46"/>
        <end position="66"/>
    </location>
</feature>
<protein>
    <submittedName>
        <fullName evidence="2">(rape) hypothetical protein</fullName>
    </submittedName>
</protein>